<feature type="region of interest" description="Disordered" evidence="1">
    <location>
        <begin position="101"/>
        <end position="130"/>
    </location>
</feature>
<evidence type="ECO:0000256" key="1">
    <source>
        <dbReference type="SAM" id="MobiDB-lite"/>
    </source>
</evidence>
<dbReference type="EMBL" id="JAQQWN010000009">
    <property type="protein sequence ID" value="KAK8065088.1"/>
    <property type="molecule type" value="Genomic_DNA"/>
</dbReference>
<dbReference type="Proteomes" id="UP001433268">
    <property type="component" value="Unassembled WGS sequence"/>
</dbReference>
<comment type="caution">
    <text evidence="2">The sequence shown here is derived from an EMBL/GenBank/DDBJ whole genome shotgun (WGS) entry which is preliminary data.</text>
</comment>
<gene>
    <name evidence="2" type="ORF">PG997_011835</name>
</gene>
<proteinExistence type="predicted"/>
<accession>A0ABR1V511</accession>
<protein>
    <submittedName>
        <fullName evidence="2">Uncharacterized protein</fullName>
    </submittedName>
</protein>
<dbReference type="GeneID" id="92049210"/>
<feature type="region of interest" description="Disordered" evidence="1">
    <location>
        <begin position="1"/>
        <end position="75"/>
    </location>
</feature>
<sequence>MPICRLRALPTEGPHRLDARGPPSSCKQAYPRGCAHRRPDIVRQEAKGGGEASPEPYPESHDEYGGTHGIDQDIAPGVDWASNEALSAADSNLYIDPAMLDNTGDSSSSDGYACGDFEPAQIYPETNSTL</sequence>
<reference evidence="2 3" key="1">
    <citation type="submission" date="2023-01" db="EMBL/GenBank/DDBJ databases">
        <title>Analysis of 21 Apiospora genomes using comparative genomics revels a genus with tremendous synthesis potential of carbohydrate active enzymes and secondary metabolites.</title>
        <authorList>
            <person name="Sorensen T."/>
        </authorList>
    </citation>
    <scope>NUCLEOTIDE SEQUENCE [LARGE SCALE GENOMIC DNA]</scope>
    <source>
        <strain evidence="2 3">CBS 114990</strain>
    </source>
</reference>
<evidence type="ECO:0000313" key="2">
    <source>
        <dbReference type="EMBL" id="KAK8065088.1"/>
    </source>
</evidence>
<name>A0ABR1V511_9PEZI</name>
<keyword evidence="3" id="KW-1185">Reference proteome</keyword>
<organism evidence="2 3">
    <name type="scientific">Apiospora hydei</name>
    <dbReference type="NCBI Taxonomy" id="1337664"/>
    <lineage>
        <taxon>Eukaryota</taxon>
        <taxon>Fungi</taxon>
        <taxon>Dikarya</taxon>
        <taxon>Ascomycota</taxon>
        <taxon>Pezizomycotina</taxon>
        <taxon>Sordariomycetes</taxon>
        <taxon>Xylariomycetidae</taxon>
        <taxon>Amphisphaeriales</taxon>
        <taxon>Apiosporaceae</taxon>
        <taxon>Apiospora</taxon>
    </lineage>
</organism>
<evidence type="ECO:0000313" key="3">
    <source>
        <dbReference type="Proteomes" id="UP001433268"/>
    </source>
</evidence>
<dbReference type="RefSeq" id="XP_066661842.1">
    <property type="nucleotide sequence ID" value="XM_066816150.1"/>
</dbReference>
<feature type="compositionally biased region" description="Basic and acidic residues" evidence="1">
    <location>
        <begin position="37"/>
        <end position="48"/>
    </location>
</feature>